<dbReference type="InterPro" id="IPR053781">
    <property type="entry name" value="F-box_AtFBL13-like"/>
</dbReference>
<protein>
    <recommendedName>
        <fullName evidence="1">F-box domain-containing protein</fullName>
    </recommendedName>
</protein>
<dbReference type="Gene3D" id="3.80.10.10">
    <property type="entry name" value="Ribonuclease Inhibitor"/>
    <property type="match status" value="1"/>
</dbReference>
<evidence type="ECO:0000313" key="2">
    <source>
        <dbReference type="EMBL" id="PNT69381.1"/>
    </source>
</evidence>
<dbReference type="SUPFAM" id="SSF52047">
    <property type="entry name" value="RNI-like"/>
    <property type="match status" value="1"/>
</dbReference>
<dbReference type="RefSeq" id="XP_014756649.1">
    <property type="nucleotide sequence ID" value="XM_014901163.2"/>
</dbReference>
<organism evidence="2">
    <name type="scientific">Brachypodium distachyon</name>
    <name type="common">Purple false brome</name>
    <name type="synonym">Trachynia distachya</name>
    <dbReference type="NCBI Taxonomy" id="15368"/>
    <lineage>
        <taxon>Eukaryota</taxon>
        <taxon>Viridiplantae</taxon>
        <taxon>Streptophyta</taxon>
        <taxon>Embryophyta</taxon>
        <taxon>Tracheophyta</taxon>
        <taxon>Spermatophyta</taxon>
        <taxon>Magnoliopsida</taxon>
        <taxon>Liliopsida</taxon>
        <taxon>Poales</taxon>
        <taxon>Poaceae</taxon>
        <taxon>BOP clade</taxon>
        <taxon>Pooideae</taxon>
        <taxon>Stipodae</taxon>
        <taxon>Brachypodieae</taxon>
        <taxon>Brachypodium</taxon>
    </lineage>
</organism>
<sequence length="451" mass="51514">MSIFLDNWLLSRAHRVYCPIAGSTARSFGAGHLFDEMSIWRSTKRQSMETAVAGHEDRISTLPDELLQYMMSFLLSRDAVRTCVLAKRWRALWKSVPALRIGDIESYHSVHSFSRFVDELLRLRDPAPMHECEIRSNYMQNNDEVFQSMLLSIQYALSCQVQVLRVSFRSHAENMTFVSSHLKSLKLCHIWFWDCSIDFSRCQVLEELEMENCGIFENIFSPSLRHLNINGGCTQSGSCTRISTPHLIGLKLGDFWGLTPLLDRMPSLVTASITLGKDCRDLCYIYCGGNPKCTGCNGHPGNSNCSVVLEGLSGATNLELTASHPNVFMFRNDLKWCPMFSKLKTLFLSDWCVVDDFIGLVSFLQHSPILETLTLDLHFGYPEHVMETDERCNQKEQPLLLKHLKVVKIICQVKEDARFHRILKILRIHGVLSKQINIRIHGVLSKQINIQ</sequence>
<dbReference type="Gramene" id="PNT69381">
    <property type="protein sequence ID" value="PNT69381"/>
    <property type="gene ID" value="BRADI_3g54475v3"/>
</dbReference>
<reference evidence="2" key="2">
    <citation type="submission" date="2017-06" db="EMBL/GenBank/DDBJ databases">
        <title>WGS assembly of Brachypodium distachyon.</title>
        <authorList>
            <consortium name="The International Brachypodium Initiative"/>
            <person name="Lucas S."/>
            <person name="Harmon-Smith M."/>
            <person name="Lail K."/>
            <person name="Tice H."/>
            <person name="Grimwood J."/>
            <person name="Bruce D."/>
            <person name="Barry K."/>
            <person name="Shu S."/>
            <person name="Lindquist E."/>
            <person name="Wang M."/>
            <person name="Pitluck S."/>
            <person name="Vogel J.P."/>
            <person name="Garvin D.F."/>
            <person name="Mockler T.C."/>
            <person name="Schmutz J."/>
            <person name="Rokhsar D."/>
            <person name="Bevan M.W."/>
        </authorList>
    </citation>
    <scope>NUCLEOTIDE SEQUENCE</scope>
    <source>
        <strain evidence="2">Bd21</strain>
    </source>
</reference>
<evidence type="ECO:0000259" key="1">
    <source>
        <dbReference type="PROSITE" id="PS50181"/>
    </source>
</evidence>
<dbReference type="AlphaFoldDB" id="A0A2K2D518"/>
<accession>A0A2K2D518</accession>
<evidence type="ECO:0000313" key="4">
    <source>
        <dbReference type="Proteomes" id="UP000008810"/>
    </source>
</evidence>
<dbReference type="CDD" id="cd22160">
    <property type="entry name" value="F-box_AtFBL13-like"/>
    <property type="match status" value="1"/>
</dbReference>
<dbReference type="KEGG" id="bdi:104584305"/>
<reference evidence="2 3" key="1">
    <citation type="journal article" date="2010" name="Nature">
        <title>Genome sequencing and analysis of the model grass Brachypodium distachyon.</title>
        <authorList>
            <consortium name="International Brachypodium Initiative"/>
        </authorList>
    </citation>
    <scope>NUCLEOTIDE SEQUENCE [LARGE SCALE GENOMIC DNA]</scope>
    <source>
        <strain evidence="2">Bd21</strain>
        <strain evidence="3">cv. Bd21</strain>
    </source>
</reference>
<dbReference type="PANTHER" id="PTHR34223:SF64">
    <property type="entry name" value="OS11G0201299 PROTEIN"/>
    <property type="match status" value="1"/>
</dbReference>
<name>A0A2K2D518_BRADI</name>
<reference evidence="3" key="3">
    <citation type="submission" date="2018-08" db="UniProtKB">
        <authorList>
            <consortium name="EnsemblPlants"/>
        </authorList>
    </citation>
    <scope>IDENTIFICATION</scope>
    <source>
        <strain evidence="3">cv. Bd21</strain>
    </source>
</reference>
<gene>
    <name evidence="3" type="primary">LOC104584305</name>
    <name evidence="2" type="ORF">BRADI_3g54475v3</name>
</gene>
<dbReference type="STRING" id="15368.A0A2K2D518"/>
<dbReference type="OrthoDB" id="582827at2759"/>
<proteinExistence type="predicted"/>
<dbReference type="InterPro" id="IPR053197">
    <property type="entry name" value="F-box_SCFL_complex_component"/>
</dbReference>
<evidence type="ECO:0000313" key="3">
    <source>
        <dbReference type="EnsemblPlants" id="PNT69381"/>
    </source>
</evidence>
<dbReference type="InterPro" id="IPR032675">
    <property type="entry name" value="LRR_dom_sf"/>
</dbReference>
<feature type="domain" description="F-box" evidence="1">
    <location>
        <begin position="56"/>
        <end position="110"/>
    </location>
</feature>
<dbReference type="EMBL" id="CM000882">
    <property type="protein sequence ID" value="PNT69381.1"/>
    <property type="molecule type" value="Genomic_DNA"/>
</dbReference>
<dbReference type="PROSITE" id="PS50181">
    <property type="entry name" value="FBOX"/>
    <property type="match status" value="1"/>
</dbReference>
<keyword evidence="4" id="KW-1185">Reference proteome</keyword>
<dbReference type="InterPro" id="IPR036047">
    <property type="entry name" value="F-box-like_dom_sf"/>
</dbReference>
<dbReference type="EnsemblPlants" id="PNT69381">
    <property type="protein sequence ID" value="PNT69381"/>
    <property type="gene ID" value="BRADI_3g54475v3"/>
</dbReference>
<dbReference type="Proteomes" id="UP000008810">
    <property type="component" value="Chromosome 3"/>
</dbReference>
<dbReference type="InterPro" id="IPR001810">
    <property type="entry name" value="F-box_dom"/>
</dbReference>
<dbReference type="PANTHER" id="PTHR34223">
    <property type="entry name" value="OS11G0201299 PROTEIN"/>
    <property type="match status" value="1"/>
</dbReference>
<dbReference type="SUPFAM" id="SSF81383">
    <property type="entry name" value="F-box domain"/>
    <property type="match status" value="1"/>
</dbReference>
<dbReference type="GeneID" id="104584305"/>